<comment type="caution">
    <text evidence="1">The sequence shown here is derived from an EMBL/GenBank/DDBJ whole genome shotgun (WGS) entry which is preliminary data.</text>
</comment>
<evidence type="ECO:0000313" key="1">
    <source>
        <dbReference type="EMBL" id="OAB48395.1"/>
    </source>
</evidence>
<gene>
    <name evidence="1" type="ORF">PBAT_01825</name>
</gene>
<name>A0A162MGD9_9BACL</name>
<sequence>MDNEILRYTFAYKVLSTGNEEQISVFADSKEKASELALETAYDYEFTSKEDIEMGQLLSISKAVGDNYVECAGCAS</sequence>
<evidence type="ECO:0000313" key="2">
    <source>
        <dbReference type="Proteomes" id="UP000077355"/>
    </source>
</evidence>
<reference evidence="1 2" key="1">
    <citation type="submission" date="2016-03" db="EMBL/GenBank/DDBJ databases">
        <title>Draft genome sequence of Paenibacillus antarcticus CECT 5836.</title>
        <authorList>
            <person name="Shin S.-K."/>
            <person name="Yi H."/>
        </authorList>
    </citation>
    <scope>NUCLEOTIDE SEQUENCE [LARGE SCALE GENOMIC DNA]</scope>
    <source>
        <strain evidence="1 2">CECT 5836</strain>
    </source>
</reference>
<dbReference type="RefSeq" id="WP_084402752.1">
    <property type="nucleotide sequence ID" value="NZ_CP043611.1"/>
</dbReference>
<dbReference type="AlphaFoldDB" id="A0A162MGD9"/>
<accession>A0A162MGD9</accession>
<keyword evidence="2" id="KW-1185">Reference proteome</keyword>
<organism evidence="1 2">
    <name type="scientific">Paenibacillus antarcticus</name>
    <dbReference type="NCBI Taxonomy" id="253703"/>
    <lineage>
        <taxon>Bacteria</taxon>
        <taxon>Bacillati</taxon>
        <taxon>Bacillota</taxon>
        <taxon>Bacilli</taxon>
        <taxon>Bacillales</taxon>
        <taxon>Paenibacillaceae</taxon>
        <taxon>Paenibacillus</taxon>
    </lineage>
</organism>
<protein>
    <submittedName>
        <fullName evidence="1">Uncharacterized protein</fullName>
    </submittedName>
</protein>
<proteinExistence type="predicted"/>
<dbReference type="OrthoDB" id="2624765at2"/>
<dbReference type="EMBL" id="LVJI01000001">
    <property type="protein sequence ID" value="OAB48395.1"/>
    <property type="molecule type" value="Genomic_DNA"/>
</dbReference>
<dbReference type="Proteomes" id="UP000077355">
    <property type="component" value="Unassembled WGS sequence"/>
</dbReference>